<evidence type="ECO:0000256" key="2">
    <source>
        <dbReference type="ARBA" id="ARBA00022448"/>
    </source>
</evidence>
<dbReference type="PROSITE" id="PS52016">
    <property type="entry name" value="TONB_DEPENDENT_REC_3"/>
    <property type="match status" value="1"/>
</dbReference>
<comment type="similarity">
    <text evidence="10 11">Belongs to the TonB-dependent receptor family.</text>
</comment>
<keyword evidence="4" id="KW-0406">Ion transport</keyword>
<dbReference type="Proteomes" id="UP000218366">
    <property type="component" value="Unassembled WGS sequence"/>
</dbReference>
<evidence type="ECO:0000313" key="15">
    <source>
        <dbReference type="Proteomes" id="UP000218366"/>
    </source>
</evidence>
<keyword evidence="14" id="KW-0675">Receptor</keyword>
<keyword evidence="15" id="KW-1185">Reference proteome</keyword>
<dbReference type="Gene3D" id="2.170.130.10">
    <property type="entry name" value="TonB-dependent receptor, plug domain"/>
    <property type="match status" value="1"/>
</dbReference>
<comment type="caution">
    <text evidence="14">The sequence shown here is derived from an EMBL/GenBank/DDBJ whole genome shotgun (WGS) entry which is preliminary data.</text>
</comment>
<keyword evidence="9 10" id="KW-0998">Cell outer membrane</keyword>
<protein>
    <submittedName>
        <fullName evidence="14">TonB-dependent receptor</fullName>
    </submittedName>
</protein>
<sequence>MRVGKLGAVVLASTAMVMVVPAALAQVDGARDYDMPSQDLGSALRAVAQQSGTQVIAPTELVADLRAPALKGRYRPEQAVAQLLRGSRLRAAMVGSTLVVQRDDTAQVGNVSADAGGEILVTGTRIRGEAPVGVPVITLDREALQQGGFATTAQLVQSIPQNFYGGANENTGSLITGTGGGNSSRGAGVNLRGLGQMSTLVLINGDRPPLGGAGGTFSDLSMVPASVVERIEIVPDGASAIYGSDAVAGVVNVVTRLNFRGAETSLRFGTADGDSQEYQGSQLLGTRWSSGHAVVAYEFYKRDRLRASDRDYATDDLRAFGGPDRRPGYASPGTIYAGGRSYAVPAGQNGVGLTAAQLTLGAVNRQDSWFGIDILPQQQRHSLFAAFSQDLSTDLRFYGHGLATWRRYDVNLRSGADTRRTVPVTNPFYLDPVGTRQPVGVDYSFTRDLGPEGQSGTARAFGVTAGLEATFGRWTVDAHGTWGRQDEAWTLRNRINSARLALALADSNPTTAYNLFGDGPSTNRATIDSIRGYIKNDYYGVVWSGTLRADGPLAAVPAGDLRLAIGGEYREDRYRNGATTSYTSSLTELVTPPTPLPELRSVKSLYVELLVPVLGGEASLPGFRKLDVSLALRTEDYSDFGRTTNPKIGLSWEPLSGVTARGSYGKSFRAPIFNELRQDPGSIAIFAFAVADPQASSGTSNIIVIRGNDPNLRPERAETWTLGLDLSPAFVPGFRIGATWFNVDYRDRIASPAANLASFLINRDIYNPILTPNPSGARVAELYASPYYRNLQNIPATAQFVAVADARLQNLSVSKQAGLDLDVAYGFDLSGDRVEIGAVGTYIFQIRQQLTPTAQAIDVVDTVGNPVDLHVRARATFQKAGFSAALFGNYVDSYVNKTAVAPQRVSSWTTFDLNLAYDFEQSRGPLHGLRIALNGSNIFDRDPPYVSYFVGTYTAGFDGENANPLGRVVSLQITKKW</sequence>
<dbReference type="Pfam" id="PF00593">
    <property type="entry name" value="TonB_dep_Rec_b-barrel"/>
    <property type="match status" value="1"/>
</dbReference>
<accession>A0A2A4B2T7</accession>
<evidence type="ECO:0000256" key="12">
    <source>
        <dbReference type="SAM" id="SignalP"/>
    </source>
</evidence>
<dbReference type="Pfam" id="PF07715">
    <property type="entry name" value="Plug"/>
    <property type="match status" value="1"/>
</dbReference>
<dbReference type="AlphaFoldDB" id="A0A2A4B2T7"/>
<dbReference type="InterPro" id="IPR000531">
    <property type="entry name" value="Beta-barrel_TonB"/>
</dbReference>
<evidence type="ECO:0000256" key="11">
    <source>
        <dbReference type="RuleBase" id="RU003357"/>
    </source>
</evidence>
<dbReference type="PANTHER" id="PTHR47234">
    <property type="match status" value="1"/>
</dbReference>
<dbReference type="InterPro" id="IPR039426">
    <property type="entry name" value="TonB-dep_rcpt-like"/>
</dbReference>
<dbReference type="GO" id="GO:0006826">
    <property type="term" value="P:iron ion transport"/>
    <property type="evidence" value="ECO:0007669"/>
    <property type="project" value="UniProtKB-KW"/>
</dbReference>
<dbReference type="OrthoDB" id="7051241at2"/>
<organism evidence="14 15">
    <name type="scientific">Sphingomonas spermidinifaciens</name>
    <dbReference type="NCBI Taxonomy" id="1141889"/>
    <lineage>
        <taxon>Bacteria</taxon>
        <taxon>Pseudomonadati</taxon>
        <taxon>Pseudomonadota</taxon>
        <taxon>Alphaproteobacteria</taxon>
        <taxon>Sphingomonadales</taxon>
        <taxon>Sphingomonadaceae</taxon>
        <taxon>Sphingomonas</taxon>
    </lineage>
</organism>
<dbReference type="Gene3D" id="2.40.170.20">
    <property type="entry name" value="TonB-dependent receptor, beta-barrel domain"/>
    <property type="match status" value="1"/>
</dbReference>
<reference evidence="14 15" key="1">
    <citation type="submission" date="2017-09" db="EMBL/GenBank/DDBJ databases">
        <title>Sphingomonas spermidinifaciens 9NM-10, whole genome shotgun sequence.</title>
        <authorList>
            <person name="Feng G."/>
            <person name="Zhu H."/>
        </authorList>
    </citation>
    <scope>NUCLEOTIDE SEQUENCE [LARGE SCALE GENOMIC DNA]</scope>
    <source>
        <strain evidence="14 15">9NM-10</strain>
    </source>
</reference>
<dbReference type="Pfam" id="PF07660">
    <property type="entry name" value="STN"/>
    <property type="match status" value="1"/>
</dbReference>
<dbReference type="SUPFAM" id="SSF56935">
    <property type="entry name" value="Porins"/>
    <property type="match status" value="1"/>
</dbReference>
<evidence type="ECO:0000256" key="1">
    <source>
        <dbReference type="ARBA" id="ARBA00004571"/>
    </source>
</evidence>
<dbReference type="PANTHER" id="PTHR47234:SF2">
    <property type="entry name" value="TONB-DEPENDENT RECEPTOR"/>
    <property type="match status" value="1"/>
</dbReference>
<dbReference type="GO" id="GO:0009279">
    <property type="term" value="C:cell outer membrane"/>
    <property type="evidence" value="ECO:0007669"/>
    <property type="project" value="UniProtKB-SubCell"/>
</dbReference>
<evidence type="ECO:0000256" key="8">
    <source>
        <dbReference type="ARBA" id="ARBA00023136"/>
    </source>
</evidence>
<proteinExistence type="inferred from homology"/>
<gene>
    <name evidence="14" type="ORF">COC42_12430</name>
</gene>
<evidence type="ECO:0000256" key="3">
    <source>
        <dbReference type="ARBA" id="ARBA00022452"/>
    </source>
</evidence>
<dbReference type="InterPro" id="IPR012910">
    <property type="entry name" value="Plug_dom"/>
</dbReference>
<keyword evidence="3 10" id="KW-1134">Transmembrane beta strand</keyword>
<keyword evidence="7 11" id="KW-0798">TonB box</keyword>
<keyword evidence="8 10" id="KW-0472">Membrane</keyword>
<evidence type="ECO:0000256" key="7">
    <source>
        <dbReference type="ARBA" id="ARBA00023077"/>
    </source>
</evidence>
<evidence type="ECO:0000256" key="5">
    <source>
        <dbReference type="ARBA" id="ARBA00022692"/>
    </source>
</evidence>
<feature type="chain" id="PRO_5012291370" evidence="12">
    <location>
        <begin position="26"/>
        <end position="977"/>
    </location>
</feature>
<dbReference type="InterPro" id="IPR037066">
    <property type="entry name" value="Plug_dom_sf"/>
</dbReference>
<feature type="signal peptide" evidence="12">
    <location>
        <begin position="1"/>
        <end position="25"/>
    </location>
</feature>
<evidence type="ECO:0000256" key="6">
    <source>
        <dbReference type="ARBA" id="ARBA00023004"/>
    </source>
</evidence>
<evidence type="ECO:0000256" key="4">
    <source>
        <dbReference type="ARBA" id="ARBA00022496"/>
    </source>
</evidence>
<dbReference type="EMBL" id="NWMW01000002">
    <property type="protein sequence ID" value="PCD02252.1"/>
    <property type="molecule type" value="Genomic_DNA"/>
</dbReference>
<evidence type="ECO:0000313" key="14">
    <source>
        <dbReference type="EMBL" id="PCD02252.1"/>
    </source>
</evidence>
<dbReference type="InterPro" id="IPR036942">
    <property type="entry name" value="Beta-barrel_TonB_sf"/>
</dbReference>
<keyword evidence="6" id="KW-0408">Iron</keyword>
<evidence type="ECO:0000259" key="13">
    <source>
        <dbReference type="SMART" id="SM00965"/>
    </source>
</evidence>
<evidence type="ECO:0000256" key="10">
    <source>
        <dbReference type="PROSITE-ProRule" id="PRU01360"/>
    </source>
</evidence>
<name>A0A2A4B2T7_9SPHN</name>
<feature type="domain" description="Secretin/TonB short N-terminal" evidence="13">
    <location>
        <begin position="53"/>
        <end position="103"/>
    </location>
</feature>
<dbReference type="Gene3D" id="3.55.50.30">
    <property type="match status" value="1"/>
</dbReference>
<dbReference type="InterPro" id="IPR011662">
    <property type="entry name" value="Secretin/TonB_short_N"/>
</dbReference>
<evidence type="ECO:0000256" key="9">
    <source>
        <dbReference type="ARBA" id="ARBA00023237"/>
    </source>
</evidence>
<dbReference type="SMART" id="SM00965">
    <property type="entry name" value="STN"/>
    <property type="match status" value="1"/>
</dbReference>
<keyword evidence="5 10" id="KW-0812">Transmembrane</keyword>
<keyword evidence="12" id="KW-0732">Signal</keyword>
<keyword evidence="4" id="KW-0410">Iron transport</keyword>
<keyword evidence="2 10" id="KW-0813">Transport</keyword>
<comment type="subcellular location">
    <subcellularLocation>
        <location evidence="1 10">Cell outer membrane</location>
        <topology evidence="1 10">Multi-pass membrane protein</topology>
    </subcellularLocation>
</comment>